<dbReference type="AlphaFoldDB" id="A0A6A6UC23"/>
<evidence type="ECO:0000313" key="3">
    <source>
        <dbReference type="Proteomes" id="UP000799302"/>
    </source>
</evidence>
<dbReference type="Proteomes" id="UP000799302">
    <property type="component" value="Unassembled WGS sequence"/>
</dbReference>
<dbReference type="OrthoDB" id="4142625at2759"/>
<keyword evidence="3" id="KW-1185">Reference proteome</keyword>
<feature type="chain" id="PRO_5025362698" evidence="1">
    <location>
        <begin position="18"/>
        <end position="399"/>
    </location>
</feature>
<accession>A0A6A6UC23</accession>
<dbReference type="EMBL" id="MU004234">
    <property type="protein sequence ID" value="KAF2669805.1"/>
    <property type="molecule type" value="Genomic_DNA"/>
</dbReference>
<keyword evidence="1" id="KW-0732">Signal</keyword>
<feature type="signal peptide" evidence="1">
    <location>
        <begin position="1"/>
        <end position="17"/>
    </location>
</feature>
<organism evidence="2 3">
    <name type="scientific">Microthyrium microscopicum</name>
    <dbReference type="NCBI Taxonomy" id="703497"/>
    <lineage>
        <taxon>Eukaryota</taxon>
        <taxon>Fungi</taxon>
        <taxon>Dikarya</taxon>
        <taxon>Ascomycota</taxon>
        <taxon>Pezizomycotina</taxon>
        <taxon>Dothideomycetes</taxon>
        <taxon>Dothideomycetes incertae sedis</taxon>
        <taxon>Microthyriales</taxon>
        <taxon>Microthyriaceae</taxon>
        <taxon>Microthyrium</taxon>
    </lineage>
</organism>
<gene>
    <name evidence="2" type="ORF">BT63DRAFT_453988</name>
</gene>
<protein>
    <submittedName>
        <fullName evidence="2">Uncharacterized protein</fullName>
    </submittedName>
</protein>
<reference evidence="2" key="1">
    <citation type="journal article" date="2020" name="Stud. Mycol.">
        <title>101 Dothideomycetes genomes: a test case for predicting lifestyles and emergence of pathogens.</title>
        <authorList>
            <person name="Haridas S."/>
            <person name="Albert R."/>
            <person name="Binder M."/>
            <person name="Bloem J."/>
            <person name="Labutti K."/>
            <person name="Salamov A."/>
            <person name="Andreopoulos B."/>
            <person name="Baker S."/>
            <person name="Barry K."/>
            <person name="Bills G."/>
            <person name="Bluhm B."/>
            <person name="Cannon C."/>
            <person name="Castanera R."/>
            <person name="Culley D."/>
            <person name="Daum C."/>
            <person name="Ezra D."/>
            <person name="Gonzalez J."/>
            <person name="Henrissat B."/>
            <person name="Kuo A."/>
            <person name="Liang C."/>
            <person name="Lipzen A."/>
            <person name="Lutzoni F."/>
            <person name="Magnuson J."/>
            <person name="Mondo S."/>
            <person name="Nolan M."/>
            <person name="Ohm R."/>
            <person name="Pangilinan J."/>
            <person name="Park H.-J."/>
            <person name="Ramirez L."/>
            <person name="Alfaro M."/>
            <person name="Sun H."/>
            <person name="Tritt A."/>
            <person name="Yoshinaga Y."/>
            <person name="Zwiers L.-H."/>
            <person name="Turgeon B."/>
            <person name="Goodwin S."/>
            <person name="Spatafora J."/>
            <person name="Crous P."/>
            <person name="Grigoriev I."/>
        </authorList>
    </citation>
    <scope>NUCLEOTIDE SEQUENCE</scope>
    <source>
        <strain evidence="2">CBS 115976</strain>
    </source>
</reference>
<evidence type="ECO:0000256" key="1">
    <source>
        <dbReference type="SAM" id="SignalP"/>
    </source>
</evidence>
<name>A0A6A6UC23_9PEZI</name>
<sequence length="399" mass="43829">MRTSSLYLLACAETVLSASLGESINFEKRQLGGLIGGLTNAGYGKVADPPGHAPRKEELKSPMSIPGVTIKRVKIRAGPYKVPDMGTKSVTGHSGMLESYYDPTVQKPCDGDCSILQQVGGLEYTNGTNANIDTGMWLHHMVHFNTGARRWDPVGRDWTICLPHLGFGSSPSRSERYFVTGNERTPFHYYREADKTAYHLDPADKFTYLVELMNMNMAPQTVYVTMTYDIIEGALPTGWKEIKTVFLDADSCRTSEVRPPKEKGSFDISSKPWKPSVEGKIIDAIGHLHDGGVGLDIKATTSGPFCSFDAKYSEKPEYVFRGMDMKGDKTAKDHISSMAGCSTPQDYKVPMMSKSQSWTIKGSYDYDKKEGNLEGGKQSEVMAIAILLVAVPPGPLKPV</sequence>
<proteinExistence type="predicted"/>
<evidence type="ECO:0000313" key="2">
    <source>
        <dbReference type="EMBL" id="KAF2669805.1"/>
    </source>
</evidence>